<evidence type="ECO:0000313" key="3">
    <source>
        <dbReference type="EMBL" id="QJH98923.1"/>
    </source>
</evidence>
<evidence type="ECO:0000256" key="1">
    <source>
        <dbReference type="SAM" id="Phobius"/>
    </source>
</evidence>
<gene>
    <name evidence="2" type="ORF">TM448A01998_0011</name>
    <name evidence="3" type="ORF">TM448B01424_0019</name>
</gene>
<feature type="transmembrane region" description="Helical" evidence="1">
    <location>
        <begin position="35"/>
        <end position="51"/>
    </location>
</feature>
<reference evidence="2" key="1">
    <citation type="submission" date="2020-03" db="EMBL/GenBank/DDBJ databases">
        <title>The deep terrestrial virosphere.</title>
        <authorList>
            <person name="Holmfeldt K."/>
            <person name="Nilsson E."/>
            <person name="Simone D."/>
            <person name="Lopez-Fernandez M."/>
            <person name="Wu X."/>
            <person name="de Brujin I."/>
            <person name="Lundin D."/>
            <person name="Andersson A."/>
            <person name="Bertilsson S."/>
            <person name="Dopson M."/>
        </authorList>
    </citation>
    <scope>NUCLEOTIDE SEQUENCE</scope>
    <source>
        <strain evidence="2">TM448A01998</strain>
        <strain evidence="3">TM448B01424</strain>
    </source>
</reference>
<protein>
    <submittedName>
        <fullName evidence="2">Uncharacterized protein</fullName>
    </submittedName>
</protein>
<dbReference type="EMBL" id="MT144240">
    <property type="protein sequence ID" value="QJA51150.1"/>
    <property type="molecule type" value="Genomic_DNA"/>
</dbReference>
<proteinExistence type="predicted"/>
<name>A0A6H1ZVB9_9ZZZZ</name>
<sequence length="83" mass="9630">MSNYLAMINKKAFSEIAIMLLSGTSIWLVNSGPDIAPWAAPFGLASQFFWIRDTYRNKEWGKFVLSLWFTAAWCRGLYRLFWG</sequence>
<dbReference type="AlphaFoldDB" id="A0A6H1ZVB9"/>
<accession>A0A6H1ZVB9</accession>
<keyword evidence="1" id="KW-0812">Transmembrane</keyword>
<evidence type="ECO:0000313" key="2">
    <source>
        <dbReference type="EMBL" id="QJA51150.1"/>
    </source>
</evidence>
<keyword evidence="1" id="KW-0472">Membrane</keyword>
<feature type="transmembrane region" description="Helical" evidence="1">
    <location>
        <begin position="12"/>
        <end position="29"/>
    </location>
</feature>
<dbReference type="EMBL" id="MT144758">
    <property type="protein sequence ID" value="QJH98923.1"/>
    <property type="molecule type" value="Genomic_DNA"/>
</dbReference>
<feature type="transmembrane region" description="Helical" evidence="1">
    <location>
        <begin position="63"/>
        <end position="82"/>
    </location>
</feature>
<keyword evidence="1" id="KW-1133">Transmembrane helix</keyword>
<organism evidence="2">
    <name type="scientific">viral metagenome</name>
    <dbReference type="NCBI Taxonomy" id="1070528"/>
    <lineage>
        <taxon>unclassified sequences</taxon>
        <taxon>metagenomes</taxon>
        <taxon>organismal metagenomes</taxon>
    </lineage>
</organism>